<keyword evidence="2" id="KW-1185">Reference proteome</keyword>
<proteinExistence type="predicted"/>
<reference evidence="1 2" key="1">
    <citation type="journal article" date="2007" name="Nature">
        <title>Evolution of genes and genomes on the Drosophila phylogeny.</title>
        <authorList>
            <consortium name="Drosophila 12 Genomes Consortium"/>
            <person name="Clark A.G."/>
            <person name="Eisen M.B."/>
            <person name="Smith D.R."/>
            <person name="Bergman C.M."/>
            <person name="Oliver B."/>
            <person name="Markow T.A."/>
            <person name="Kaufman T.C."/>
            <person name="Kellis M."/>
            <person name="Gelbart W."/>
            <person name="Iyer V.N."/>
            <person name="Pollard D.A."/>
            <person name="Sackton T.B."/>
            <person name="Larracuente A.M."/>
            <person name="Singh N.D."/>
            <person name="Abad J.P."/>
            <person name="Abt D.N."/>
            <person name="Adryan B."/>
            <person name="Aguade M."/>
            <person name="Akashi H."/>
            <person name="Anderson W.W."/>
            <person name="Aquadro C.F."/>
            <person name="Ardell D.H."/>
            <person name="Arguello R."/>
            <person name="Artieri C.G."/>
            <person name="Barbash D.A."/>
            <person name="Barker D."/>
            <person name="Barsanti P."/>
            <person name="Batterham P."/>
            <person name="Batzoglou S."/>
            <person name="Begun D."/>
            <person name="Bhutkar A."/>
            <person name="Blanco E."/>
            <person name="Bosak S.A."/>
            <person name="Bradley R.K."/>
            <person name="Brand A.D."/>
            <person name="Brent M.R."/>
            <person name="Brooks A.N."/>
            <person name="Brown R.H."/>
            <person name="Butlin R.K."/>
            <person name="Caggese C."/>
            <person name="Calvi B.R."/>
            <person name="Bernardo de Carvalho A."/>
            <person name="Caspi A."/>
            <person name="Castrezana S."/>
            <person name="Celniker S.E."/>
            <person name="Chang J.L."/>
            <person name="Chapple C."/>
            <person name="Chatterji S."/>
            <person name="Chinwalla A."/>
            <person name="Civetta A."/>
            <person name="Clifton S.W."/>
            <person name="Comeron J.M."/>
            <person name="Costello J.C."/>
            <person name="Coyne J.A."/>
            <person name="Daub J."/>
            <person name="David R.G."/>
            <person name="Delcher A.L."/>
            <person name="Delehaunty K."/>
            <person name="Do C.B."/>
            <person name="Ebling H."/>
            <person name="Edwards K."/>
            <person name="Eickbush T."/>
            <person name="Evans J.D."/>
            <person name="Filipski A."/>
            <person name="Findeiss S."/>
            <person name="Freyhult E."/>
            <person name="Fulton L."/>
            <person name="Fulton R."/>
            <person name="Garcia A.C."/>
            <person name="Gardiner A."/>
            <person name="Garfield D.A."/>
            <person name="Garvin B.E."/>
            <person name="Gibson G."/>
            <person name="Gilbert D."/>
            <person name="Gnerre S."/>
            <person name="Godfrey J."/>
            <person name="Good R."/>
            <person name="Gotea V."/>
            <person name="Gravely B."/>
            <person name="Greenberg A.J."/>
            <person name="Griffiths-Jones S."/>
            <person name="Gross S."/>
            <person name="Guigo R."/>
            <person name="Gustafson E.A."/>
            <person name="Haerty W."/>
            <person name="Hahn M.W."/>
            <person name="Halligan D.L."/>
            <person name="Halpern A.L."/>
            <person name="Halter G.M."/>
            <person name="Han M.V."/>
            <person name="Heger A."/>
            <person name="Hillier L."/>
            <person name="Hinrichs A.S."/>
            <person name="Holmes I."/>
            <person name="Hoskins R.A."/>
            <person name="Hubisz M.J."/>
            <person name="Hultmark D."/>
            <person name="Huntley M.A."/>
            <person name="Jaffe D.B."/>
            <person name="Jagadeeshan S."/>
            <person name="Jeck W.R."/>
            <person name="Johnson J."/>
            <person name="Jones C.D."/>
            <person name="Jordan W.C."/>
            <person name="Karpen G.H."/>
            <person name="Kataoka E."/>
            <person name="Keightley P.D."/>
            <person name="Kheradpour P."/>
            <person name="Kirkness E.F."/>
            <person name="Koerich L.B."/>
            <person name="Kristiansen K."/>
            <person name="Kudrna D."/>
            <person name="Kulathinal R.J."/>
            <person name="Kumar S."/>
            <person name="Kwok R."/>
            <person name="Lander E."/>
            <person name="Langley C.H."/>
            <person name="Lapoint R."/>
            <person name="Lazzaro B.P."/>
            <person name="Lee S.J."/>
            <person name="Levesque L."/>
            <person name="Li R."/>
            <person name="Lin C.F."/>
            <person name="Lin M.F."/>
            <person name="Lindblad-Toh K."/>
            <person name="Llopart A."/>
            <person name="Long M."/>
            <person name="Low L."/>
            <person name="Lozovsky E."/>
            <person name="Lu J."/>
            <person name="Luo M."/>
            <person name="Machado C.A."/>
            <person name="Makalowski W."/>
            <person name="Marzo M."/>
            <person name="Matsuda M."/>
            <person name="Matzkin L."/>
            <person name="McAllister B."/>
            <person name="McBride C.S."/>
            <person name="McKernan B."/>
            <person name="McKernan K."/>
            <person name="Mendez-Lago M."/>
            <person name="Minx P."/>
            <person name="Mollenhauer M.U."/>
            <person name="Montooth K."/>
            <person name="Mount S.M."/>
            <person name="Mu X."/>
            <person name="Myers E."/>
            <person name="Negre B."/>
            <person name="Newfeld S."/>
            <person name="Nielsen R."/>
            <person name="Noor M.A."/>
            <person name="O'Grady P."/>
            <person name="Pachter L."/>
            <person name="Papaceit M."/>
            <person name="Parisi M.J."/>
            <person name="Parisi M."/>
            <person name="Parts L."/>
            <person name="Pedersen J.S."/>
            <person name="Pesole G."/>
            <person name="Phillippy A.M."/>
            <person name="Ponting C.P."/>
            <person name="Pop M."/>
            <person name="Porcelli D."/>
            <person name="Powell J.R."/>
            <person name="Prohaska S."/>
            <person name="Pruitt K."/>
            <person name="Puig M."/>
            <person name="Quesneville H."/>
            <person name="Ram K.R."/>
            <person name="Rand D."/>
            <person name="Rasmussen M.D."/>
            <person name="Reed L.K."/>
            <person name="Reenan R."/>
            <person name="Reily A."/>
            <person name="Remington K.A."/>
            <person name="Rieger T.T."/>
            <person name="Ritchie M.G."/>
            <person name="Robin C."/>
            <person name="Rogers Y.H."/>
            <person name="Rohde C."/>
            <person name="Rozas J."/>
            <person name="Rubenfield M.J."/>
            <person name="Ruiz A."/>
            <person name="Russo S."/>
            <person name="Salzberg S.L."/>
            <person name="Sanchez-Gracia A."/>
            <person name="Saranga D.J."/>
            <person name="Sato H."/>
            <person name="Schaeffer S.W."/>
            <person name="Schatz M.C."/>
            <person name="Schlenke T."/>
            <person name="Schwartz R."/>
            <person name="Segarra C."/>
            <person name="Singh R.S."/>
            <person name="Sirot L."/>
            <person name="Sirota M."/>
            <person name="Sisneros N.B."/>
            <person name="Smith C.D."/>
            <person name="Smith T.F."/>
            <person name="Spieth J."/>
            <person name="Stage D.E."/>
            <person name="Stark A."/>
            <person name="Stephan W."/>
            <person name="Strausberg R.L."/>
            <person name="Strempel S."/>
            <person name="Sturgill D."/>
            <person name="Sutton G."/>
            <person name="Sutton G.G."/>
            <person name="Tao W."/>
            <person name="Teichmann S."/>
            <person name="Tobari Y.N."/>
            <person name="Tomimura Y."/>
            <person name="Tsolas J.M."/>
            <person name="Valente V.L."/>
            <person name="Venter E."/>
            <person name="Venter J.C."/>
            <person name="Vicario S."/>
            <person name="Vieira F.G."/>
            <person name="Vilella A.J."/>
            <person name="Villasante A."/>
            <person name="Walenz B."/>
            <person name="Wang J."/>
            <person name="Wasserman M."/>
            <person name="Watts T."/>
            <person name="Wilson D."/>
            <person name="Wilson R.K."/>
            <person name="Wing R.A."/>
            <person name="Wolfner M.F."/>
            <person name="Wong A."/>
            <person name="Wong G.K."/>
            <person name="Wu C.I."/>
            <person name="Wu G."/>
            <person name="Yamamoto D."/>
            <person name="Yang H.P."/>
            <person name="Yang S.P."/>
            <person name="Yorke J.A."/>
            <person name="Yoshida K."/>
            <person name="Zdobnov E."/>
            <person name="Zhang P."/>
            <person name="Zhang Y."/>
            <person name="Zimin A.V."/>
            <person name="Baldwin J."/>
            <person name="Abdouelleil A."/>
            <person name="Abdulkadir J."/>
            <person name="Abebe A."/>
            <person name="Abera B."/>
            <person name="Abreu J."/>
            <person name="Acer S.C."/>
            <person name="Aftuck L."/>
            <person name="Alexander A."/>
            <person name="An P."/>
            <person name="Anderson E."/>
            <person name="Anderson S."/>
            <person name="Arachi H."/>
            <person name="Azer M."/>
            <person name="Bachantsang P."/>
            <person name="Barry A."/>
            <person name="Bayul T."/>
            <person name="Berlin A."/>
            <person name="Bessette D."/>
            <person name="Bloom T."/>
            <person name="Blye J."/>
            <person name="Boguslavskiy L."/>
            <person name="Bonnet C."/>
            <person name="Boukhgalter B."/>
            <person name="Bourzgui I."/>
            <person name="Brown A."/>
            <person name="Cahill P."/>
            <person name="Channer S."/>
            <person name="Cheshatsang Y."/>
            <person name="Chuda L."/>
            <person name="Citroen M."/>
            <person name="Collymore A."/>
            <person name="Cooke P."/>
            <person name="Costello M."/>
            <person name="D'Aco K."/>
            <person name="Daza R."/>
            <person name="De Haan G."/>
            <person name="DeGray S."/>
            <person name="DeMaso C."/>
            <person name="Dhargay N."/>
            <person name="Dooley K."/>
            <person name="Dooley E."/>
            <person name="Doricent M."/>
            <person name="Dorje P."/>
            <person name="Dorjee K."/>
            <person name="Dupes A."/>
            <person name="Elong R."/>
            <person name="Falk J."/>
            <person name="Farina A."/>
            <person name="Faro S."/>
            <person name="Ferguson D."/>
            <person name="Fisher S."/>
            <person name="Foley C.D."/>
            <person name="Franke A."/>
            <person name="Friedrich D."/>
            <person name="Gadbois L."/>
            <person name="Gearin G."/>
            <person name="Gearin C.R."/>
            <person name="Giannoukos G."/>
            <person name="Goode T."/>
            <person name="Graham J."/>
            <person name="Grandbois E."/>
            <person name="Grewal S."/>
            <person name="Gyaltsen K."/>
            <person name="Hafez N."/>
            <person name="Hagos B."/>
            <person name="Hall J."/>
            <person name="Henson C."/>
            <person name="Hollinger A."/>
            <person name="Honan T."/>
            <person name="Huard M.D."/>
            <person name="Hughes L."/>
            <person name="Hurhula B."/>
            <person name="Husby M.E."/>
            <person name="Kamat A."/>
            <person name="Kanga B."/>
            <person name="Kashin S."/>
            <person name="Khazanovich D."/>
            <person name="Kisner P."/>
            <person name="Lance K."/>
            <person name="Lara M."/>
            <person name="Lee W."/>
            <person name="Lennon N."/>
            <person name="Letendre F."/>
            <person name="LeVine R."/>
            <person name="Lipovsky A."/>
            <person name="Liu X."/>
            <person name="Liu J."/>
            <person name="Liu S."/>
            <person name="Lokyitsang T."/>
            <person name="Lokyitsang Y."/>
            <person name="Lubonja R."/>
            <person name="Lui A."/>
            <person name="MacDonald P."/>
            <person name="Magnisalis V."/>
            <person name="Maru K."/>
            <person name="Matthews C."/>
            <person name="McCusker W."/>
            <person name="McDonough S."/>
            <person name="Mehta T."/>
            <person name="Meldrim J."/>
            <person name="Meneus L."/>
            <person name="Mihai O."/>
            <person name="Mihalev A."/>
            <person name="Mihova T."/>
            <person name="Mittelman R."/>
            <person name="Mlenga V."/>
            <person name="Montmayeur A."/>
            <person name="Mulrain L."/>
            <person name="Navidi A."/>
            <person name="Naylor J."/>
            <person name="Negash T."/>
            <person name="Nguyen T."/>
            <person name="Nguyen N."/>
            <person name="Nicol R."/>
            <person name="Norbu C."/>
            <person name="Norbu N."/>
            <person name="Novod N."/>
            <person name="O'Neill B."/>
            <person name="Osman S."/>
            <person name="Markiewicz E."/>
            <person name="Oyono O.L."/>
            <person name="Patti C."/>
            <person name="Phunkhang P."/>
            <person name="Pierre F."/>
            <person name="Priest M."/>
            <person name="Raghuraman S."/>
            <person name="Rege F."/>
            <person name="Reyes R."/>
            <person name="Rise C."/>
            <person name="Rogov P."/>
            <person name="Ross K."/>
            <person name="Ryan E."/>
            <person name="Settipalli S."/>
            <person name="Shea T."/>
            <person name="Sherpa N."/>
            <person name="Shi L."/>
            <person name="Shih D."/>
            <person name="Sparrow T."/>
            <person name="Spaulding J."/>
            <person name="Stalker J."/>
            <person name="Stange-Thomann N."/>
            <person name="Stavropoulos S."/>
            <person name="Stone C."/>
            <person name="Strader C."/>
            <person name="Tesfaye S."/>
            <person name="Thomson T."/>
            <person name="Thoulutsang Y."/>
            <person name="Thoulutsang D."/>
            <person name="Topham K."/>
            <person name="Topping I."/>
            <person name="Tsamla T."/>
            <person name="Vassiliev H."/>
            <person name="Vo A."/>
            <person name="Wangchuk T."/>
            <person name="Wangdi T."/>
            <person name="Weiand M."/>
            <person name="Wilkinson J."/>
            <person name="Wilson A."/>
            <person name="Yadav S."/>
            <person name="Young G."/>
            <person name="Yu Q."/>
            <person name="Zembek L."/>
            <person name="Zhong D."/>
            <person name="Zimmer A."/>
            <person name="Zwirko Z."/>
            <person name="Jaffe D.B."/>
            <person name="Alvarez P."/>
            <person name="Brockman W."/>
            <person name="Butler J."/>
            <person name="Chin C."/>
            <person name="Gnerre S."/>
            <person name="Grabherr M."/>
            <person name="Kleber M."/>
            <person name="Mauceli E."/>
            <person name="MacCallum I."/>
        </authorList>
    </citation>
    <scope>NUCLEOTIDE SEQUENCE [LARGE SCALE GENOMIC DNA]</scope>
    <source>
        <strain evidence="2">Tucson 15010-1051.87</strain>
    </source>
</reference>
<evidence type="ECO:0000313" key="2">
    <source>
        <dbReference type="Proteomes" id="UP000008792"/>
    </source>
</evidence>
<organism evidence="1 2">
    <name type="scientific">Drosophila virilis</name>
    <name type="common">Fruit fly</name>
    <dbReference type="NCBI Taxonomy" id="7244"/>
    <lineage>
        <taxon>Eukaryota</taxon>
        <taxon>Metazoa</taxon>
        <taxon>Ecdysozoa</taxon>
        <taxon>Arthropoda</taxon>
        <taxon>Hexapoda</taxon>
        <taxon>Insecta</taxon>
        <taxon>Pterygota</taxon>
        <taxon>Neoptera</taxon>
        <taxon>Endopterygota</taxon>
        <taxon>Diptera</taxon>
        <taxon>Brachycera</taxon>
        <taxon>Muscomorpha</taxon>
        <taxon>Ephydroidea</taxon>
        <taxon>Drosophilidae</taxon>
        <taxon>Drosophila</taxon>
    </lineage>
</organism>
<accession>A0A0Q9W2G5</accession>
<protein>
    <submittedName>
        <fullName evidence="1">Uncharacterized protein</fullName>
    </submittedName>
</protein>
<dbReference type="InParanoid" id="A0A0Q9W2G5"/>
<sequence>MVSRSHSLIHVNCALRTTDTKKYLILAHMPTLSIINREQTYRCTHKVNCVKRQAPQMIKTALQVFRNDIYL</sequence>
<evidence type="ECO:0000313" key="1">
    <source>
        <dbReference type="EMBL" id="KRF79306.1"/>
    </source>
</evidence>
<dbReference type="AlphaFoldDB" id="A0A0Q9W2G5"/>
<dbReference type="EMBL" id="CH940648">
    <property type="protein sequence ID" value="KRF79306.1"/>
    <property type="molecule type" value="Genomic_DNA"/>
</dbReference>
<gene>
    <name evidence="1" type="primary">Dvir\GJ26399</name>
    <name evidence="1" type="ORF">Dvir_GJ26399</name>
</gene>
<name>A0A0Q9W2G5_DROVI</name>
<dbReference type="Proteomes" id="UP000008792">
    <property type="component" value="Unassembled WGS sequence"/>
</dbReference>